<keyword evidence="1" id="KW-0418">Kinase</keyword>
<accession>V6T789</accession>
<reference evidence="1 2" key="2">
    <citation type="journal article" date="2013" name="Genome Biol. Evol.">
        <title>Genome sequencing of Giardia lamblia genotypes A2 and B isolates (DH and GS) and comparative analysis with the genomes of genotypes A1 and E (WB and Pig).</title>
        <authorList>
            <person name="Adam R.D."/>
            <person name="Dahlstrom E.W."/>
            <person name="Martens C.A."/>
            <person name="Bruno D.P."/>
            <person name="Barbian K.D."/>
            <person name="Ricklefs S.M."/>
            <person name="Hernandez M.M."/>
            <person name="Narla N.P."/>
            <person name="Patel R.B."/>
            <person name="Porcella S.F."/>
            <person name="Nash T.E."/>
        </authorList>
    </citation>
    <scope>NUCLEOTIDE SEQUENCE [LARGE SCALE GENOMIC DNA]</scope>
    <source>
        <strain evidence="1 2">DH</strain>
    </source>
</reference>
<organism evidence="1 2">
    <name type="scientific">Giardia intestinalis</name>
    <name type="common">Giardia lamblia</name>
    <dbReference type="NCBI Taxonomy" id="5741"/>
    <lineage>
        <taxon>Eukaryota</taxon>
        <taxon>Metamonada</taxon>
        <taxon>Diplomonadida</taxon>
        <taxon>Hexamitidae</taxon>
        <taxon>Giardiinae</taxon>
        <taxon>Giardia</taxon>
    </lineage>
</organism>
<evidence type="ECO:0000313" key="1">
    <source>
        <dbReference type="EMBL" id="ESU34748.1"/>
    </source>
</evidence>
<keyword evidence="1" id="KW-0723">Serine/threonine-protein kinase</keyword>
<reference evidence="2" key="1">
    <citation type="submission" date="2012-02" db="EMBL/GenBank/DDBJ databases">
        <title>Genome sequencing of Giardia lamblia Genotypes A2 and B isolates (DH and GS) and comparative analysis with the genomes of Genotypes A1 and E (WB and Pig).</title>
        <authorList>
            <person name="Adam R."/>
            <person name="Dahlstrom E."/>
            <person name="Martens C."/>
            <person name="Bruno D."/>
            <person name="Barbian K."/>
            <person name="Porcella S.F."/>
            <person name="Nash T."/>
        </authorList>
    </citation>
    <scope>NUCLEOTIDE SEQUENCE</scope>
    <source>
        <strain evidence="2">DH</strain>
    </source>
</reference>
<dbReference type="VEuPathDB" id="GiardiaDB:DHA2_153387"/>
<gene>
    <name evidence="1" type="ORF">DHA2_153387</name>
</gene>
<comment type="caution">
    <text evidence="1">The sequence shown here is derived from an EMBL/GenBank/DDBJ whole genome shotgun (WGS) entry which is preliminary data.</text>
</comment>
<sequence>MHAASSGSATVALRVPPFTPRELHERLDNVLNENTMGTVYSLKAIWSSL</sequence>
<name>V6T789_GIAIN</name>
<keyword evidence="1" id="KW-0808">Transferase</keyword>
<proteinExistence type="predicted"/>
<dbReference type="EMBL" id="AHGT01000161">
    <property type="protein sequence ID" value="ESU34748.1"/>
    <property type="molecule type" value="Genomic_DNA"/>
</dbReference>
<dbReference type="GO" id="GO:0004674">
    <property type="term" value="F:protein serine/threonine kinase activity"/>
    <property type="evidence" value="ECO:0007669"/>
    <property type="project" value="UniProtKB-KW"/>
</dbReference>
<protein>
    <submittedName>
        <fullName evidence="1">Serine/threonine protein kinase</fullName>
    </submittedName>
</protein>
<dbReference type="AlphaFoldDB" id="V6T789"/>
<evidence type="ECO:0000313" key="2">
    <source>
        <dbReference type="Proteomes" id="UP000018320"/>
    </source>
</evidence>
<dbReference type="Proteomes" id="UP000018320">
    <property type="component" value="Unassembled WGS sequence"/>
</dbReference>